<dbReference type="AlphaFoldDB" id="A0A8S9V0I8"/>
<evidence type="ECO:0000313" key="2">
    <source>
        <dbReference type="Proteomes" id="UP000704712"/>
    </source>
</evidence>
<name>A0A8S9V0I8_PHYIN</name>
<sequence>MLRCPLGHDAAELTMCFSTCAKVQAPLDQNLVPPRLVPRVSTPAPAPVASKLFTQTVSRSARSLRSVVSLGITPVA</sequence>
<evidence type="ECO:0000313" key="1">
    <source>
        <dbReference type="EMBL" id="KAF4146775.1"/>
    </source>
</evidence>
<proteinExistence type="predicted"/>
<accession>A0A8S9V0I8</accession>
<organism evidence="1 2">
    <name type="scientific">Phytophthora infestans</name>
    <name type="common">Potato late blight agent</name>
    <name type="synonym">Botrytis infestans</name>
    <dbReference type="NCBI Taxonomy" id="4787"/>
    <lineage>
        <taxon>Eukaryota</taxon>
        <taxon>Sar</taxon>
        <taxon>Stramenopiles</taxon>
        <taxon>Oomycota</taxon>
        <taxon>Peronosporomycetes</taxon>
        <taxon>Peronosporales</taxon>
        <taxon>Peronosporaceae</taxon>
        <taxon>Phytophthora</taxon>
    </lineage>
</organism>
<dbReference type="EMBL" id="JAACNO010000560">
    <property type="protein sequence ID" value="KAF4146775.1"/>
    <property type="molecule type" value="Genomic_DNA"/>
</dbReference>
<protein>
    <submittedName>
        <fullName evidence="1">Uncharacterized protein</fullName>
    </submittedName>
</protein>
<dbReference type="Proteomes" id="UP000704712">
    <property type="component" value="Unassembled WGS sequence"/>
</dbReference>
<comment type="caution">
    <text evidence="1">The sequence shown here is derived from an EMBL/GenBank/DDBJ whole genome shotgun (WGS) entry which is preliminary data.</text>
</comment>
<gene>
    <name evidence="1" type="ORF">GN958_ATG04029</name>
</gene>
<reference evidence="1" key="1">
    <citation type="submission" date="2020-03" db="EMBL/GenBank/DDBJ databases">
        <title>Hybrid Assembly of Korean Phytophthora infestans isolates.</title>
        <authorList>
            <person name="Prokchorchik M."/>
            <person name="Lee Y."/>
            <person name="Seo J."/>
            <person name="Cho J.-H."/>
            <person name="Park Y.-E."/>
            <person name="Jang D.-C."/>
            <person name="Im J.-S."/>
            <person name="Choi J.-G."/>
            <person name="Park H.-J."/>
            <person name="Lee G.-B."/>
            <person name="Lee Y.-G."/>
            <person name="Hong S.-Y."/>
            <person name="Cho K."/>
            <person name="Sohn K.H."/>
        </authorList>
    </citation>
    <scope>NUCLEOTIDE SEQUENCE</scope>
    <source>
        <strain evidence="1">KR_2_A2</strain>
    </source>
</reference>